<feature type="chain" id="PRO_5040770557" description="DUF3316 domain-containing protein" evidence="1">
    <location>
        <begin position="19"/>
        <end position="116"/>
    </location>
</feature>
<gene>
    <name evidence="2" type="ORF">MD483_07340</name>
</gene>
<dbReference type="AlphaFoldDB" id="A0A9X3CEV7"/>
<dbReference type="EMBL" id="JAKRRX010000030">
    <property type="protein sequence ID" value="MCW8333635.1"/>
    <property type="molecule type" value="Genomic_DNA"/>
</dbReference>
<accession>A0A9X3CEV7</accession>
<dbReference type="RefSeq" id="WP_265687144.1">
    <property type="nucleotide sequence ID" value="NZ_JAKRRX010000030.1"/>
</dbReference>
<name>A0A9X3CEV7_9VIBR</name>
<feature type="signal peptide" evidence="1">
    <location>
        <begin position="1"/>
        <end position="18"/>
    </location>
</feature>
<dbReference type="Proteomes" id="UP001155586">
    <property type="component" value="Unassembled WGS sequence"/>
</dbReference>
<protein>
    <recommendedName>
        <fullName evidence="4">DUF3316 domain-containing protein</fullName>
    </recommendedName>
</protein>
<evidence type="ECO:0008006" key="4">
    <source>
        <dbReference type="Google" id="ProtNLM"/>
    </source>
</evidence>
<evidence type="ECO:0000256" key="1">
    <source>
        <dbReference type="SAM" id="SignalP"/>
    </source>
</evidence>
<reference evidence="2" key="1">
    <citation type="submission" date="2022-02" db="EMBL/GenBank/DDBJ databases">
        <title>Vibrio sp. nov., a new bacterium isolated from Bohai sea, China.</title>
        <authorList>
            <person name="Yuan Y."/>
        </authorList>
    </citation>
    <scope>NUCLEOTIDE SEQUENCE</scope>
    <source>
        <strain evidence="2">DBSS07</strain>
    </source>
</reference>
<dbReference type="Pfam" id="PF11777">
    <property type="entry name" value="DUF3316"/>
    <property type="match status" value="1"/>
</dbReference>
<sequence>MRKFYIIMVLLFSSVAIAEPLNSNSRTTAQTYSLQIETSLYKNKSDVYNEIESKINELNNMSSSELSKKYKRNLVSPNGVKKLHIEGELYAEVSERIKDGEIYYVGFIKGQLHYLA</sequence>
<keyword evidence="1" id="KW-0732">Signal</keyword>
<evidence type="ECO:0000313" key="3">
    <source>
        <dbReference type="Proteomes" id="UP001155586"/>
    </source>
</evidence>
<keyword evidence="3" id="KW-1185">Reference proteome</keyword>
<organism evidence="2 3">
    <name type="scientific">Vibrio paucivorans</name>
    <dbReference type="NCBI Taxonomy" id="2829489"/>
    <lineage>
        <taxon>Bacteria</taxon>
        <taxon>Pseudomonadati</taxon>
        <taxon>Pseudomonadota</taxon>
        <taxon>Gammaproteobacteria</taxon>
        <taxon>Vibrionales</taxon>
        <taxon>Vibrionaceae</taxon>
        <taxon>Vibrio</taxon>
    </lineage>
</organism>
<comment type="caution">
    <text evidence="2">The sequence shown here is derived from an EMBL/GenBank/DDBJ whole genome shotgun (WGS) entry which is preliminary data.</text>
</comment>
<dbReference type="InterPro" id="IPR016879">
    <property type="entry name" value="UCP028299"/>
</dbReference>
<evidence type="ECO:0000313" key="2">
    <source>
        <dbReference type="EMBL" id="MCW8333635.1"/>
    </source>
</evidence>
<proteinExistence type="predicted"/>